<dbReference type="Pfam" id="PF00042">
    <property type="entry name" value="Globin"/>
    <property type="match status" value="1"/>
</dbReference>
<evidence type="ECO:0000313" key="3">
    <source>
        <dbReference type="EMBL" id="QDU89575.1"/>
    </source>
</evidence>
<dbReference type="InterPro" id="IPR000971">
    <property type="entry name" value="Globin"/>
</dbReference>
<name>A0A518DDL6_9BACT</name>
<proteinExistence type="inferred from homology"/>
<dbReference type="InterPro" id="IPR009050">
    <property type="entry name" value="Globin-like_sf"/>
</dbReference>
<gene>
    <name evidence="3" type="ORF">Pla175_29670</name>
</gene>
<dbReference type="GO" id="GO:0020037">
    <property type="term" value="F:heme binding"/>
    <property type="evidence" value="ECO:0007669"/>
    <property type="project" value="InterPro"/>
</dbReference>
<evidence type="ECO:0000256" key="1">
    <source>
        <dbReference type="RuleBase" id="RU000356"/>
    </source>
</evidence>
<dbReference type="RefSeq" id="WP_145286384.1">
    <property type="nucleotide sequence ID" value="NZ_CP036291.1"/>
</dbReference>
<dbReference type="Gene3D" id="1.10.490.10">
    <property type="entry name" value="Globins"/>
    <property type="match status" value="1"/>
</dbReference>
<evidence type="ECO:0000259" key="2">
    <source>
        <dbReference type="Pfam" id="PF00042"/>
    </source>
</evidence>
<keyword evidence="1" id="KW-0813">Transport</keyword>
<reference evidence="3 4" key="1">
    <citation type="submission" date="2019-02" db="EMBL/GenBank/DDBJ databases">
        <title>Deep-cultivation of Planctomycetes and their phenomic and genomic characterization uncovers novel biology.</title>
        <authorList>
            <person name="Wiegand S."/>
            <person name="Jogler M."/>
            <person name="Boedeker C."/>
            <person name="Pinto D."/>
            <person name="Vollmers J."/>
            <person name="Rivas-Marin E."/>
            <person name="Kohn T."/>
            <person name="Peeters S.H."/>
            <person name="Heuer A."/>
            <person name="Rast P."/>
            <person name="Oberbeckmann S."/>
            <person name="Bunk B."/>
            <person name="Jeske O."/>
            <person name="Meyerdierks A."/>
            <person name="Storesund J.E."/>
            <person name="Kallscheuer N."/>
            <person name="Luecker S."/>
            <person name="Lage O.M."/>
            <person name="Pohl T."/>
            <person name="Merkel B.J."/>
            <person name="Hornburger P."/>
            <person name="Mueller R.-W."/>
            <person name="Bruemmer F."/>
            <person name="Labrenz M."/>
            <person name="Spormann A.M."/>
            <person name="Op den Camp H."/>
            <person name="Overmann J."/>
            <person name="Amann R."/>
            <person name="Jetten M.S.M."/>
            <person name="Mascher T."/>
            <person name="Medema M.H."/>
            <person name="Devos D.P."/>
            <person name="Kaster A.-K."/>
            <person name="Ovreas L."/>
            <person name="Rohde M."/>
            <person name="Galperin M.Y."/>
            <person name="Jogler C."/>
        </authorList>
    </citation>
    <scope>NUCLEOTIDE SEQUENCE [LARGE SCALE GENOMIC DNA]</scope>
    <source>
        <strain evidence="3 4">Pla175</strain>
    </source>
</reference>
<dbReference type="KEGG" id="pnd:Pla175_29670"/>
<dbReference type="AlphaFoldDB" id="A0A518DDL6"/>
<keyword evidence="1" id="KW-0408">Iron</keyword>
<dbReference type="OrthoDB" id="980856at2"/>
<dbReference type="InterPro" id="IPR012292">
    <property type="entry name" value="Globin/Proto"/>
</dbReference>
<keyword evidence="1" id="KW-0561">Oxygen transport</keyword>
<comment type="similarity">
    <text evidence="1">Belongs to the globin family.</text>
</comment>
<dbReference type="GO" id="GO:0019825">
    <property type="term" value="F:oxygen binding"/>
    <property type="evidence" value="ECO:0007669"/>
    <property type="project" value="InterPro"/>
</dbReference>
<keyword evidence="1" id="KW-0349">Heme</keyword>
<organism evidence="3 4">
    <name type="scientific">Pirellulimonas nuda</name>
    <dbReference type="NCBI Taxonomy" id="2528009"/>
    <lineage>
        <taxon>Bacteria</taxon>
        <taxon>Pseudomonadati</taxon>
        <taxon>Planctomycetota</taxon>
        <taxon>Planctomycetia</taxon>
        <taxon>Pirellulales</taxon>
        <taxon>Lacipirellulaceae</taxon>
        <taxon>Pirellulimonas</taxon>
    </lineage>
</organism>
<dbReference type="EMBL" id="CP036291">
    <property type="protein sequence ID" value="QDU89575.1"/>
    <property type="molecule type" value="Genomic_DNA"/>
</dbReference>
<feature type="domain" description="Globin" evidence="2">
    <location>
        <begin position="23"/>
        <end position="126"/>
    </location>
</feature>
<sequence length="134" mass="15315">MYAKDVFALSLDRCLQSERFVRAFYQRLLASSDEIAAKFRFTDMDRQRGMLESSLKLCGDAVAGTPEGLAQLTETGRSHDRFHRDVKPEWYPLWLDAIVATAADFDPKWSPEVEQAWRTVLGFVTARIASFYDA</sequence>
<dbReference type="SUPFAM" id="SSF46458">
    <property type="entry name" value="Globin-like"/>
    <property type="match status" value="1"/>
</dbReference>
<accession>A0A518DDL6</accession>
<keyword evidence="4" id="KW-1185">Reference proteome</keyword>
<dbReference type="GO" id="GO:0005344">
    <property type="term" value="F:oxygen carrier activity"/>
    <property type="evidence" value="ECO:0007669"/>
    <property type="project" value="UniProtKB-KW"/>
</dbReference>
<dbReference type="Proteomes" id="UP000317429">
    <property type="component" value="Chromosome"/>
</dbReference>
<protein>
    <recommendedName>
        <fullName evidence="2">Globin domain-containing protein</fullName>
    </recommendedName>
</protein>
<keyword evidence="1" id="KW-0479">Metal-binding</keyword>
<evidence type="ECO:0000313" key="4">
    <source>
        <dbReference type="Proteomes" id="UP000317429"/>
    </source>
</evidence>